<reference evidence="2 3" key="1">
    <citation type="journal article" date="2024" name="Nat. Commun.">
        <title>Phylogenomics reveals the evolutionary origins of lichenization in chlorophyte algae.</title>
        <authorList>
            <person name="Puginier C."/>
            <person name="Libourel C."/>
            <person name="Otte J."/>
            <person name="Skaloud P."/>
            <person name="Haon M."/>
            <person name="Grisel S."/>
            <person name="Petersen M."/>
            <person name="Berrin J.G."/>
            <person name="Delaux P.M."/>
            <person name="Dal Grande F."/>
            <person name="Keller J."/>
        </authorList>
    </citation>
    <scope>NUCLEOTIDE SEQUENCE [LARGE SCALE GENOMIC DNA]</scope>
    <source>
        <strain evidence="2 3">SAG 2145</strain>
    </source>
</reference>
<evidence type="ECO:0000256" key="1">
    <source>
        <dbReference type="SAM" id="MobiDB-lite"/>
    </source>
</evidence>
<comment type="caution">
    <text evidence="2">The sequence shown here is derived from an EMBL/GenBank/DDBJ whole genome shotgun (WGS) entry which is preliminary data.</text>
</comment>
<dbReference type="AlphaFoldDB" id="A0AAW1RFL7"/>
<feature type="region of interest" description="Disordered" evidence="1">
    <location>
        <begin position="181"/>
        <end position="232"/>
    </location>
</feature>
<feature type="region of interest" description="Disordered" evidence="1">
    <location>
        <begin position="846"/>
        <end position="890"/>
    </location>
</feature>
<evidence type="ECO:0000313" key="3">
    <source>
        <dbReference type="Proteomes" id="UP001438707"/>
    </source>
</evidence>
<sequence>MGALLLQLEEPASRSRLVLNGLRSASLQRNTSHVREADVSAWTSEPLSSLQRYKSLQQSPQLHKRQHVCFRLSSISLADVAPMAEPGSEANGSSSTSPGPGGGRNSEWPLQPPARSTASGSLSLRCVTHANWHHMPFVPALTIGNMWLTAPPNWSAALPAETEEVKRHDARLYTDQQQAHADLMQRKAEHAQASGNAEAATSPAVTSTRAEPQAALAPEPGRTDGSAKQGPLGFFRQHWGRMHSRFPDKLDKQGNPVPIRPAPKISDKVRGAEAAARPQTKVPAAAAEDGPLHPAANAGQARLQTLADLLGRQDPTWAPIDLASGVFMSWWLAFTGIKLMSPKPELLEHLRKAHPVPEWTEAAMPTSHQPLAQLQEAEDDESNELPMVLEALPAEGIPTTEPSSPDLLVFTVPGLAISMPTALGSGRYLPIFLSERQRDAALEAGARMMLGNHMAVLQELRQMRCLVAVTRATNWAGKYVKMKPGEAEAAADEGGTNGEEKALLQEMGLASPSEKGSTIGLSWSPLGILATLACGFLCTAAYARQQAHAFFDTRVRRPAFARKLYTTAHCMAGPAVPLTSMCHAVGCWNGSLEPFAATEDPPQQTPPTPSLTHRENSKETNSNGASDPSHPIGSNHPTGSKPAGSTPPGGSHDNPRNAAPSSDTSPPGHQQHEMKSASGSSSQDQFLPSGGFVSSTAGGRLSDDVKDELRRKMGAALKEVVGQAKLNRVWEVYAKTAGGSLGIAATVHALAMAALGSNPMILPTHIVKMLSYRTLKPLESQRAAIAAGKPAHIIHNSTTHQSLPKGFLQDPVYTVLDAPALGAPPLPHKTELGLVANSSLKFAAQVGTGPNDQQERLELDPEKGGQTESLAAQPQEKAASTEWMGAEDGHKDREGMSLAHKRQLTIGASWSVPDTLCTEADAMEIVLQGMDPVSHAGLLLVGDMQSMLPSHSSSFGVANLSFLLKLPPQPFEPLDHA</sequence>
<gene>
    <name evidence="2" type="ORF">WJX74_004147</name>
</gene>
<dbReference type="EMBL" id="JALJOS010000012">
    <property type="protein sequence ID" value="KAK9832250.1"/>
    <property type="molecule type" value="Genomic_DNA"/>
</dbReference>
<dbReference type="Proteomes" id="UP001438707">
    <property type="component" value="Unassembled WGS sequence"/>
</dbReference>
<name>A0AAW1RFL7_9CHLO</name>
<keyword evidence="3" id="KW-1185">Reference proteome</keyword>
<evidence type="ECO:0000313" key="2">
    <source>
        <dbReference type="EMBL" id="KAK9832250.1"/>
    </source>
</evidence>
<proteinExistence type="predicted"/>
<feature type="region of interest" description="Disordered" evidence="1">
    <location>
        <begin position="83"/>
        <end position="118"/>
    </location>
</feature>
<protein>
    <submittedName>
        <fullName evidence="2">Uncharacterized protein</fullName>
    </submittedName>
</protein>
<feature type="compositionally biased region" description="Basic and acidic residues" evidence="1">
    <location>
        <begin position="853"/>
        <end position="865"/>
    </location>
</feature>
<feature type="compositionally biased region" description="Polar residues" evidence="1">
    <location>
        <begin position="677"/>
        <end position="697"/>
    </location>
</feature>
<accession>A0AAW1RFL7</accession>
<feature type="compositionally biased region" description="Polar residues" evidence="1">
    <location>
        <begin position="659"/>
        <end position="668"/>
    </location>
</feature>
<feature type="region of interest" description="Disordered" evidence="1">
    <location>
        <begin position="596"/>
        <end position="700"/>
    </location>
</feature>
<organism evidence="2 3">
    <name type="scientific">Apatococcus lobatus</name>
    <dbReference type="NCBI Taxonomy" id="904363"/>
    <lineage>
        <taxon>Eukaryota</taxon>
        <taxon>Viridiplantae</taxon>
        <taxon>Chlorophyta</taxon>
        <taxon>core chlorophytes</taxon>
        <taxon>Trebouxiophyceae</taxon>
        <taxon>Chlorellales</taxon>
        <taxon>Chlorellaceae</taxon>
        <taxon>Apatococcus</taxon>
    </lineage>
</organism>
<feature type="region of interest" description="Disordered" evidence="1">
    <location>
        <begin position="246"/>
        <end position="268"/>
    </location>
</feature>